<dbReference type="InterPro" id="IPR043132">
    <property type="entry name" value="BCAT-like_C"/>
</dbReference>
<dbReference type="CDD" id="cd00449">
    <property type="entry name" value="PLPDE_IV"/>
    <property type="match status" value="1"/>
</dbReference>
<evidence type="ECO:0000256" key="9">
    <source>
        <dbReference type="ARBA" id="ARBA00048798"/>
    </source>
</evidence>
<comment type="catalytic activity">
    <reaction evidence="9">
        <text>L-isoleucine + 2-oxoglutarate = (S)-3-methyl-2-oxopentanoate + L-glutamate</text>
        <dbReference type="Rhea" id="RHEA:24801"/>
        <dbReference type="ChEBI" id="CHEBI:16810"/>
        <dbReference type="ChEBI" id="CHEBI:29985"/>
        <dbReference type="ChEBI" id="CHEBI:35146"/>
        <dbReference type="ChEBI" id="CHEBI:58045"/>
        <dbReference type="EC" id="2.6.1.42"/>
    </reaction>
</comment>
<dbReference type="InterPro" id="IPR018300">
    <property type="entry name" value="Aminotrans_IV_CS"/>
</dbReference>
<evidence type="ECO:0000256" key="8">
    <source>
        <dbReference type="ARBA" id="ARBA00048212"/>
    </source>
</evidence>
<name>A0ABT5W103_9BACT</name>
<dbReference type="Pfam" id="PF01063">
    <property type="entry name" value="Aminotran_4"/>
    <property type="match status" value="1"/>
</dbReference>
<dbReference type="Gene3D" id="3.30.470.10">
    <property type="match status" value="1"/>
</dbReference>
<evidence type="ECO:0000256" key="12">
    <source>
        <dbReference type="RuleBase" id="RU004516"/>
    </source>
</evidence>
<evidence type="ECO:0000256" key="1">
    <source>
        <dbReference type="ARBA" id="ARBA00001933"/>
    </source>
</evidence>
<comment type="similarity">
    <text evidence="5 11">Belongs to the class-IV pyridoxal-phosphate-dependent aminotransferase family.</text>
</comment>
<keyword evidence="7 12" id="KW-0663">Pyridoxal phosphate</keyword>
<evidence type="ECO:0000313" key="14">
    <source>
        <dbReference type="Proteomes" id="UP001528920"/>
    </source>
</evidence>
<protein>
    <recommendedName>
        <fullName evidence="6">branched-chain-amino-acid transaminase</fullName>
        <ecNumber evidence="6">2.6.1.42</ecNumber>
    </recommendedName>
</protein>
<evidence type="ECO:0000313" key="13">
    <source>
        <dbReference type="EMBL" id="MDE5420508.1"/>
    </source>
</evidence>
<comment type="cofactor">
    <cofactor evidence="1 12">
        <name>pyridoxal 5'-phosphate</name>
        <dbReference type="ChEBI" id="CHEBI:597326"/>
    </cofactor>
</comment>
<dbReference type="PANTHER" id="PTHR42743">
    <property type="entry name" value="AMINO-ACID AMINOTRANSFERASE"/>
    <property type="match status" value="1"/>
</dbReference>
<comment type="pathway">
    <text evidence="2">Amino-acid biosynthesis; L-isoleucine biosynthesis; L-isoleucine from 2-oxobutanoate: step 4/4.</text>
</comment>
<dbReference type="RefSeq" id="WP_275111838.1">
    <property type="nucleotide sequence ID" value="NZ_JAKJSC010000011.1"/>
</dbReference>
<dbReference type="PROSITE" id="PS00770">
    <property type="entry name" value="AA_TRANSFER_CLASS_4"/>
    <property type="match status" value="1"/>
</dbReference>
<keyword evidence="13" id="KW-0032">Aminotransferase</keyword>
<dbReference type="Proteomes" id="UP001528920">
    <property type="component" value="Unassembled WGS sequence"/>
</dbReference>
<keyword evidence="14" id="KW-1185">Reference proteome</keyword>
<comment type="pathway">
    <text evidence="3">Amino-acid biosynthesis; L-valine biosynthesis; L-valine from pyruvate: step 4/4.</text>
</comment>
<accession>A0ABT5W103</accession>
<reference evidence="13 14" key="1">
    <citation type="submission" date="2022-01" db="EMBL/GenBank/DDBJ databases">
        <title>Labilibaculum sp. nov, a marine bacterium isolated from Antarctica.</title>
        <authorList>
            <person name="Dai W."/>
        </authorList>
    </citation>
    <scope>NUCLEOTIDE SEQUENCE [LARGE SCALE GENOMIC DNA]</scope>
    <source>
        <strain evidence="13 14">DW002</strain>
    </source>
</reference>
<dbReference type="InterPro" id="IPR050571">
    <property type="entry name" value="Class-IV_PLP-Dep_Aminotrnsfr"/>
</dbReference>
<dbReference type="SUPFAM" id="SSF56752">
    <property type="entry name" value="D-aminoacid aminotransferase-like PLP-dependent enzymes"/>
    <property type="match status" value="1"/>
</dbReference>
<comment type="catalytic activity">
    <reaction evidence="10">
        <text>L-leucine + 2-oxoglutarate = 4-methyl-2-oxopentanoate + L-glutamate</text>
        <dbReference type="Rhea" id="RHEA:18321"/>
        <dbReference type="ChEBI" id="CHEBI:16810"/>
        <dbReference type="ChEBI" id="CHEBI:17865"/>
        <dbReference type="ChEBI" id="CHEBI:29985"/>
        <dbReference type="ChEBI" id="CHEBI:57427"/>
        <dbReference type="EC" id="2.6.1.42"/>
    </reaction>
</comment>
<dbReference type="InterPro" id="IPR001544">
    <property type="entry name" value="Aminotrans_IV"/>
</dbReference>
<proteinExistence type="inferred from homology"/>
<dbReference type="InterPro" id="IPR036038">
    <property type="entry name" value="Aminotransferase-like"/>
</dbReference>
<comment type="catalytic activity">
    <reaction evidence="8">
        <text>L-valine + 2-oxoglutarate = 3-methyl-2-oxobutanoate + L-glutamate</text>
        <dbReference type="Rhea" id="RHEA:24813"/>
        <dbReference type="ChEBI" id="CHEBI:11851"/>
        <dbReference type="ChEBI" id="CHEBI:16810"/>
        <dbReference type="ChEBI" id="CHEBI:29985"/>
        <dbReference type="ChEBI" id="CHEBI:57762"/>
        <dbReference type="EC" id="2.6.1.42"/>
    </reaction>
</comment>
<dbReference type="InterPro" id="IPR043131">
    <property type="entry name" value="BCAT-like_N"/>
</dbReference>
<sequence>MSECYRYIFLKNEKLKPSKEFKDEFLLRGSALYEVIRVVSGKPVFLKDHFQRLSNSAIQIKEQIWYTFNQIEDQIEKLIQINDVQNGNIKLVFHIDGLDKNFFVYFIKHYYPKPEQYLNGVRTIVHHAERPLPNAKVYNHSLRSKTNDIIRDAEIFEVLLLNSVGNLTEGSRSNLFFIKNNELHTAYDSEVLNGIVRSKVLEIAERLNIPIRKSHLKYDDLAKYDAAFLTGTSLMILPIKKINSISFSPSHEIINSLSEGFNKLISDYLQ</sequence>
<evidence type="ECO:0000256" key="10">
    <source>
        <dbReference type="ARBA" id="ARBA00049229"/>
    </source>
</evidence>
<evidence type="ECO:0000256" key="4">
    <source>
        <dbReference type="ARBA" id="ARBA00005072"/>
    </source>
</evidence>
<organism evidence="13 14">
    <name type="scientific">Paralabilibaculum antarcticum</name>
    <dbReference type="NCBI Taxonomy" id="2912572"/>
    <lineage>
        <taxon>Bacteria</taxon>
        <taxon>Pseudomonadati</taxon>
        <taxon>Bacteroidota</taxon>
        <taxon>Bacteroidia</taxon>
        <taxon>Marinilabiliales</taxon>
        <taxon>Marinifilaceae</taxon>
        <taxon>Paralabilibaculum</taxon>
    </lineage>
</organism>
<evidence type="ECO:0000256" key="3">
    <source>
        <dbReference type="ARBA" id="ARBA00004931"/>
    </source>
</evidence>
<comment type="pathway">
    <text evidence="4">Amino-acid biosynthesis; L-leucine biosynthesis; L-leucine from 3-methyl-2-oxobutanoate: step 4/4.</text>
</comment>
<evidence type="ECO:0000256" key="5">
    <source>
        <dbReference type="ARBA" id="ARBA00009320"/>
    </source>
</evidence>
<gene>
    <name evidence="13" type="ORF">L3049_21155</name>
</gene>
<dbReference type="PANTHER" id="PTHR42743:SF11">
    <property type="entry name" value="AMINODEOXYCHORISMATE LYASE"/>
    <property type="match status" value="1"/>
</dbReference>
<evidence type="ECO:0000256" key="7">
    <source>
        <dbReference type="ARBA" id="ARBA00022898"/>
    </source>
</evidence>
<evidence type="ECO:0000256" key="6">
    <source>
        <dbReference type="ARBA" id="ARBA00013053"/>
    </source>
</evidence>
<evidence type="ECO:0000256" key="2">
    <source>
        <dbReference type="ARBA" id="ARBA00004824"/>
    </source>
</evidence>
<keyword evidence="13" id="KW-0808">Transferase</keyword>
<dbReference type="GO" id="GO:0008483">
    <property type="term" value="F:transaminase activity"/>
    <property type="evidence" value="ECO:0007669"/>
    <property type="project" value="UniProtKB-KW"/>
</dbReference>
<dbReference type="Gene3D" id="3.20.10.10">
    <property type="entry name" value="D-amino Acid Aminotransferase, subunit A, domain 2"/>
    <property type="match status" value="1"/>
</dbReference>
<dbReference type="EMBL" id="JAKJSC010000011">
    <property type="protein sequence ID" value="MDE5420508.1"/>
    <property type="molecule type" value="Genomic_DNA"/>
</dbReference>
<dbReference type="EC" id="2.6.1.42" evidence="6"/>
<comment type="caution">
    <text evidence="13">The sequence shown here is derived from an EMBL/GenBank/DDBJ whole genome shotgun (WGS) entry which is preliminary data.</text>
</comment>
<evidence type="ECO:0000256" key="11">
    <source>
        <dbReference type="RuleBase" id="RU004106"/>
    </source>
</evidence>